<keyword evidence="8" id="KW-0963">Cytoplasm</keyword>
<dbReference type="InterPro" id="IPR036695">
    <property type="entry name" value="Arg-tRNA-synth_N_sf"/>
</dbReference>
<dbReference type="RefSeq" id="WP_125742801.1">
    <property type="nucleotide sequence ID" value="NZ_RCOR01000044.1"/>
</dbReference>
<keyword evidence="2 8" id="KW-0436">Ligase</keyword>
<proteinExistence type="inferred from homology"/>
<dbReference type="InterPro" id="IPR001278">
    <property type="entry name" value="Arg-tRNA-ligase"/>
</dbReference>
<dbReference type="PANTHER" id="PTHR11956:SF5">
    <property type="entry name" value="ARGININE--TRNA LIGASE, CYTOPLASMIC"/>
    <property type="match status" value="1"/>
</dbReference>
<dbReference type="Pfam" id="PF05746">
    <property type="entry name" value="DALR_1"/>
    <property type="match status" value="1"/>
</dbReference>
<keyword evidence="4 8" id="KW-0067">ATP-binding</keyword>
<dbReference type="FunFam" id="1.10.730.10:FF:000175">
    <property type="entry name" value="Arginine--tRNA ligase"/>
    <property type="match status" value="1"/>
</dbReference>
<dbReference type="Gene3D" id="3.30.1360.70">
    <property type="entry name" value="Arginyl tRNA synthetase N-terminal domain"/>
    <property type="match status" value="1"/>
</dbReference>
<dbReference type="SUPFAM" id="SSF52374">
    <property type="entry name" value="Nucleotidylyl transferase"/>
    <property type="match status" value="1"/>
</dbReference>
<dbReference type="SUPFAM" id="SSF47323">
    <property type="entry name" value="Anticodon-binding domain of a subclass of class I aminoacyl-tRNA synthetases"/>
    <property type="match status" value="1"/>
</dbReference>
<dbReference type="InterPro" id="IPR009080">
    <property type="entry name" value="tRNAsynth_Ia_anticodon-bd"/>
</dbReference>
<dbReference type="NCBIfam" id="NF002446">
    <property type="entry name" value="PRK01611.3-3"/>
    <property type="match status" value="1"/>
</dbReference>
<dbReference type="InterPro" id="IPR035684">
    <property type="entry name" value="ArgRS_core"/>
</dbReference>
<evidence type="ECO:0000259" key="11">
    <source>
        <dbReference type="SMART" id="SM00836"/>
    </source>
</evidence>
<dbReference type="GO" id="GO:0005524">
    <property type="term" value="F:ATP binding"/>
    <property type="evidence" value="ECO:0007669"/>
    <property type="project" value="UniProtKB-UniRule"/>
</dbReference>
<dbReference type="GO" id="GO:0006420">
    <property type="term" value="P:arginyl-tRNA aminoacylation"/>
    <property type="evidence" value="ECO:0007669"/>
    <property type="project" value="UniProtKB-UniRule"/>
</dbReference>
<dbReference type="GO" id="GO:0005737">
    <property type="term" value="C:cytoplasm"/>
    <property type="evidence" value="ECO:0007669"/>
    <property type="project" value="UniProtKB-SubCell"/>
</dbReference>
<dbReference type="Pfam" id="PF00750">
    <property type="entry name" value="tRNA-synt_1d"/>
    <property type="match status" value="1"/>
</dbReference>
<evidence type="ECO:0000256" key="10">
    <source>
        <dbReference type="SAM" id="Coils"/>
    </source>
</evidence>
<dbReference type="PANTHER" id="PTHR11956">
    <property type="entry name" value="ARGINYL-TRNA SYNTHETASE"/>
    <property type="match status" value="1"/>
</dbReference>
<evidence type="ECO:0000256" key="3">
    <source>
        <dbReference type="ARBA" id="ARBA00022741"/>
    </source>
</evidence>
<dbReference type="PRINTS" id="PR01038">
    <property type="entry name" value="TRNASYNTHARG"/>
</dbReference>
<comment type="catalytic activity">
    <reaction evidence="7 8">
        <text>tRNA(Arg) + L-arginine + ATP = L-arginyl-tRNA(Arg) + AMP + diphosphate</text>
        <dbReference type="Rhea" id="RHEA:20301"/>
        <dbReference type="Rhea" id="RHEA-COMP:9658"/>
        <dbReference type="Rhea" id="RHEA-COMP:9673"/>
        <dbReference type="ChEBI" id="CHEBI:30616"/>
        <dbReference type="ChEBI" id="CHEBI:32682"/>
        <dbReference type="ChEBI" id="CHEBI:33019"/>
        <dbReference type="ChEBI" id="CHEBI:78442"/>
        <dbReference type="ChEBI" id="CHEBI:78513"/>
        <dbReference type="ChEBI" id="CHEBI:456215"/>
        <dbReference type="EC" id="6.1.1.19"/>
    </reaction>
</comment>
<dbReference type="HAMAP" id="MF_00123">
    <property type="entry name" value="Arg_tRNA_synth"/>
    <property type="match status" value="1"/>
</dbReference>
<organism evidence="12 13">
    <name type="scientific">Candidatus Korarchaeum cryptofilum</name>
    <dbReference type="NCBI Taxonomy" id="498846"/>
    <lineage>
        <taxon>Archaea</taxon>
        <taxon>Thermoproteota</taxon>
        <taxon>Candidatus Korarchaeia</taxon>
        <taxon>Candidatus Korarchaeales</taxon>
        <taxon>Candidatus Korarchaeaceae</taxon>
        <taxon>Candidatus Korarchaeum</taxon>
    </lineage>
</organism>
<dbReference type="InterPro" id="IPR008909">
    <property type="entry name" value="DALR_anticod-bd"/>
</dbReference>
<evidence type="ECO:0000256" key="6">
    <source>
        <dbReference type="ARBA" id="ARBA00023146"/>
    </source>
</evidence>
<keyword evidence="3 8" id="KW-0547">Nucleotide-binding</keyword>
<keyword evidence="10" id="KW-0175">Coiled coil</keyword>
<dbReference type="SMART" id="SM00836">
    <property type="entry name" value="DALR_1"/>
    <property type="match status" value="1"/>
</dbReference>
<comment type="caution">
    <text evidence="12">The sequence shown here is derived from an EMBL/GenBank/DDBJ whole genome shotgun (WGS) entry which is preliminary data.</text>
</comment>
<dbReference type="GO" id="GO:0004814">
    <property type="term" value="F:arginine-tRNA ligase activity"/>
    <property type="evidence" value="ECO:0007669"/>
    <property type="project" value="UniProtKB-UniRule"/>
</dbReference>
<feature type="domain" description="DALR anticodon binding" evidence="11">
    <location>
        <begin position="517"/>
        <end position="632"/>
    </location>
</feature>
<comment type="similarity">
    <text evidence="1 8 9">Belongs to the class-I aminoacyl-tRNA synthetase family.</text>
</comment>
<evidence type="ECO:0000256" key="5">
    <source>
        <dbReference type="ARBA" id="ARBA00022917"/>
    </source>
</evidence>
<evidence type="ECO:0000256" key="8">
    <source>
        <dbReference type="HAMAP-Rule" id="MF_00123"/>
    </source>
</evidence>
<dbReference type="NCBIfam" id="TIGR00456">
    <property type="entry name" value="argS"/>
    <property type="match status" value="1"/>
</dbReference>
<feature type="short sequence motif" description="'HIGH' region" evidence="8">
    <location>
        <begin position="129"/>
        <end position="139"/>
    </location>
</feature>
<evidence type="ECO:0000256" key="9">
    <source>
        <dbReference type="RuleBase" id="RU363038"/>
    </source>
</evidence>
<evidence type="ECO:0000256" key="7">
    <source>
        <dbReference type="ARBA" id="ARBA00049339"/>
    </source>
</evidence>
<dbReference type="Gene3D" id="1.10.730.10">
    <property type="entry name" value="Isoleucyl-tRNA Synthetase, Domain 1"/>
    <property type="match status" value="1"/>
</dbReference>
<keyword evidence="5 8" id="KW-0648">Protein biosynthesis</keyword>
<reference evidence="12 13" key="1">
    <citation type="submission" date="2018-10" db="EMBL/GenBank/DDBJ databases">
        <title>Co-occurring genomic capacity for anaerobic methane metabolism and dissimilatory sulfite reduction discovered in the Korarchaeota.</title>
        <authorList>
            <person name="Mckay L.J."/>
            <person name="Dlakic M."/>
            <person name="Fields M.W."/>
            <person name="Delmont T.O."/>
            <person name="Eren A.M."/>
            <person name="Jay Z.J."/>
            <person name="Klingelsmith K.B."/>
            <person name="Rusch D.B."/>
            <person name="Inskeep W.P."/>
        </authorList>
    </citation>
    <scope>NUCLEOTIDE SEQUENCE [LARGE SCALE GENOMIC DNA]</scope>
    <source>
        <strain evidence="12 13">WS</strain>
    </source>
</reference>
<evidence type="ECO:0000313" key="12">
    <source>
        <dbReference type="EMBL" id="RSN67378.1"/>
    </source>
</evidence>
<keyword evidence="6 8" id="KW-0030">Aminoacyl-tRNA synthetase</keyword>
<dbReference type="Proteomes" id="UP000278149">
    <property type="component" value="Unassembled WGS sequence"/>
</dbReference>
<comment type="subcellular location">
    <subcellularLocation>
        <location evidence="8">Cytoplasm</location>
    </subcellularLocation>
</comment>
<dbReference type="AlphaFoldDB" id="A0A3R9QXN4"/>
<name>A0A3R9QXN4_9CREN</name>
<dbReference type="EC" id="6.1.1.19" evidence="8"/>
<accession>A0A3R9QXN4</accession>
<evidence type="ECO:0000313" key="13">
    <source>
        <dbReference type="Proteomes" id="UP000278149"/>
    </source>
</evidence>
<evidence type="ECO:0000256" key="1">
    <source>
        <dbReference type="ARBA" id="ARBA00005594"/>
    </source>
</evidence>
<dbReference type="InterPro" id="IPR014729">
    <property type="entry name" value="Rossmann-like_a/b/a_fold"/>
</dbReference>
<protein>
    <recommendedName>
        <fullName evidence="8">Arginine--tRNA ligase</fullName>
        <ecNumber evidence="8">6.1.1.19</ecNumber>
    </recommendedName>
    <alternativeName>
        <fullName evidence="8">Arginyl-tRNA synthetase</fullName>
        <shortName evidence="8">ArgRS</shortName>
    </alternativeName>
</protein>
<evidence type="ECO:0000256" key="2">
    <source>
        <dbReference type="ARBA" id="ARBA00022598"/>
    </source>
</evidence>
<gene>
    <name evidence="8" type="primary">argS</name>
    <name evidence="12" type="ORF">D9Q81_08595</name>
</gene>
<dbReference type="Gene3D" id="3.40.50.620">
    <property type="entry name" value="HUPs"/>
    <property type="match status" value="1"/>
</dbReference>
<sequence length="632" mass="71658">MIKDPLGAVKSTFAEEVNRVLGELGSATRFSPIQVSRVRKDYASYGLPVGFKVAKDLNLDPEKAAKTVLDRIDMSRIAYSSDAYTESGYLNLRVDKARFFRDILKLASSEELGRGERKGVVGMVEHTSANPVHPLHVGSGRNAVIGDSFSRILNFLGWDVRRHYLVNDCNLQVAILAAGRSKVRDLIPKGKVDHWFGLIYAISNAFLEIWRIKNGFNSESKIEEWSEVVERIGRMEPELLRIGELSEEEVMSLLREYQRKEGDSVQMFREITESVLRGFVETLERMGITYDSFDRESELIWDGWVDRAIEKLESSGYLKREGKATYVDLWEAAKGDENVRKVFELSEDDISKLEREGKLGEVIPRKFYLTRSDGTWLYTGTDVAYSLYKFDGLGVSFCYNVIASEQNMEQKGVRACLALMGHDPGKLIHLSYEMVNLVGAAMSGRRGLYITLDEVLDEAKRRVEAILKERGIYDEEICEKVAIGALKYGLISVSPNKVVQFRWERVLNLEENSGPFIQYAYTRALNIIKKAQGVPEDFDPNELKSDAEITIVQMISEFPERVWSAFNLMRPDIIASYANELASQFNKFYEDHPVLSAARPEERAARLNLVNAVKGTLGLAMDLIGIPRLERM</sequence>
<dbReference type="EMBL" id="RCOR01000044">
    <property type="protein sequence ID" value="RSN67378.1"/>
    <property type="molecule type" value="Genomic_DNA"/>
</dbReference>
<evidence type="ECO:0000256" key="4">
    <source>
        <dbReference type="ARBA" id="ARBA00022840"/>
    </source>
</evidence>
<feature type="coiled-coil region" evidence="10">
    <location>
        <begin position="449"/>
        <end position="476"/>
    </location>
</feature>